<dbReference type="GO" id="GO:0007156">
    <property type="term" value="P:homophilic cell adhesion via plasma membrane adhesion molecules"/>
    <property type="evidence" value="ECO:0007669"/>
    <property type="project" value="InterPro"/>
</dbReference>
<gene>
    <name evidence="4" type="ORF">SAMN05444143_1501</name>
</gene>
<dbReference type="PANTHER" id="PTHR24026">
    <property type="entry name" value="FAT ATYPICAL CADHERIN-RELATED"/>
    <property type="match status" value="1"/>
</dbReference>
<feature type="domain" description="Cadherin" evidence="3">
    <location>
        <begin position="1"/>
        <end position="80"/>
    </location>
</feature>
<dbReference type="Gene3D" id="2.60.40.60">
    <property type="entry name" value="Cadherins"/>
    <property type="match status" value="2"/>
</dbReference>
<feature type="non-terminal residue" evidence="4">
    <location>
        <position position="1"/>
    </location>
</feature>
<dbReference type="AlphaFoldDB" id="A0A1I5AJX5"/>
<dbReference type="eggNOG" id="COG3595">
    <property type="taxonomic scope" value="Bacteria"/>
</dbReference>
<dbReference type="SMART" id="SM00736">
    <property type="entry name" value="CADG"/>
    <property type="match status" value="1"/>
</dbReference>
<evidence type="ECO:0000313" key="4">
    <source>
        <dbReference type="EMBL" id="SFN62728.1"/>
    </source>
</evidence>
<dbReference type="EMBL" id="FOUT01000049">
    <property type="protein sequence ID" value="SFN62728.1"/>
    <property type="molecule type" value="Genomic_DNA"/>
</dbReference>
<dbReference type="GO" id="GO:0005509">
    <property type="term" value="F:calcium ion binding"/>
    <property type="evidence" value="ECO:0007669"/>
    <property type="project" value="InterPro"/>
</dbReference>
<organism evidence="4 5">
    <name type="scientific">Flavobacterium succinicans</name>
    <dbReference type="NCBI Taxonomy" id="29536"/>
    <lineage>
        <taxon>Bacteria</taxon>
        <taxon>Pseudomonadati</taxon>
        <taxon>Bacteroidota</taxon>
        <taxon>Flavobacteriia</taxon>
        <taxon>Flavobacteriales</taxon>
        <taxon>Flavobacteriaceae</taxon>
        <taxon>Flavobacterium</taxon>
    </lineage>
</organism>
<dbReference type="eggNOG" id="COG2911">
    <property type="taxonomic scope" value="Bacteria"/>
</dbReference>
<evidence type="ECO:0000259" key="3">
    <source>
        <dbReference type="PROSITE" id="PS50268"/>
    </source>
</evidence>
<feature type="domain" description="Cadherin" evidence="3">
    <location>
        <begin position="261"/>
        <end position="361"/>
    </location>
</feature>
<accession>A0A1I5AJX5</accession>
<evidence type="ECO:0000313" key="5">
    <source>
        <dbReference type="Proteomes" id="UP000182961"/>
    </source>
</evidence>
<dbReference type="PRINTS" id="PR00205">
    <property type="entry name" value="CADHERIN"/>
</dbReference>
<evidence type="ECO:0000256" key="1">
    <source>
        <dbReference type="ARBA" id="ARBA00022692"/>
    </source>
</evidence>
<sequence length="399" mass="41768">DSGNTFTYNLVAGAGSTDNASFSITGNSLTINASPDFETKSSYSVRIRTTDQGGLTFDKQFTITINNLAEGILLNSSPTLTFTSNSAAITGDDIASDGEGGSQTISDIDIQVYNISNSNGTLLPALSLQNNTFMASSSTSYTGLTNENNAGSKGMAIKSANGSEFRLNQFIYYNWGEASSFTNTVKGYRDGSEVASTTFDGFDSDYTPKTITLTSAFQNVDEVRFYITAGGYFNDQSATNHSINSIQVSSPVVASNTAPTNIALSATSINENVSANSAVGTLSSTDADASNTFTYTLVAGSGDTDNTAFTITGNSLTINASPDFETKSSYSVRIRTTDQGGLTFEKAFTITINNVNEAPTDIALSNTSINENVSANSAVGTLSSTDADASNTFTYTLVA</sequence>
<dbReference type="GO" id="GO:0005886">
    <property type="term" value="C:plasma membrane"/>
    <property type="evidence" value="ECO:0007669"/>
    <property type="project" value="UniProtKB-SubCell"/>
</dbReference>
<feature type="non-terminal residue" evidence="4">
    <location>
        <position position="399"/>
    </location>
</feature>
<dbReference type="InterPro" id="IPR006644">
    <property type="entry name" value="Cadg"/>
</dbReference>
<dbReference type="eggNOG" id="COG3209">
    <property type="taxonomic scope" value="Bacteria"/>
</dbReference>
<dbReference type="Proteomes" id="UP000182961">
    <property type="component" value="Unassembled WGS sequence"/>
</dbReference>
<dbReference type="SMART" id="SM00112">
    <property type="entry name" value="CA"/>
    <property type="match status" value="2"/>
</dbReference>
<keyword evidence="1" id="KW-0812">Transmembrane</keyword>
<dbReference type="SUPFAM" id="SSF49313">
    <property type="entry name" value="Cadherin-like"/>
    <property type="match status" value="1"/>
</dbReference>
<keyword evidence="2" id="KW-1133">Transmembrane helix</keyword>
<dbReference type="InterPro" id="IPR002126">
    <property type="entry name" value="Cadherin-like_dom"/>
</dbReference>
<dbReference type="CDD" id="cd11304">
    <property type="entry name" value="Cadherin_repeat"/>
    <property type="match status" value="2"/>
</dbReference>
<name>A0A1I5AJX5_9FLAO</name>
<keyword evidence="5" id="KW-1185">Reference proteome</keyword>
<proteinExistence type="predicted"/>
<keyword evidence="2" id="KW-0472">Membrane</keyword>
<dbReference type="PROSITE" id="PS50268">
    <property type="entry name" value="CADHERIN_2"/>
    <property type="match status" value="2"/>
</dbReference>
<dbReference type="InterPro" id="IPR015919">
    <property type="entry name" value="Cadherin-like_sf"/>
</dbReference>
<protein>
    <recommendedName>
        <fullName evidence="3">Cadherin domain-containing protein</fullName>
    </recommendedName>
</protein>
<reference evidence="5" key="1">
    <citation type="submission" date="2016-10" db="EMBL/GenBank/DDBJ databases">
        <authorList>
            <person name="Varghese N."/>
            <person name="Submissions S."/>
        </authorList>
    </citation>
    <scope>NUCLEOTIDE SEQUENCE [LARGE SCALE GENOMIC DNA]</scope>
    <source>
        <strain evidence="5">DSM 4002</strain>
    </source>
</reference>
<evidence type="ECO:0000256" key="2">
    <source>
        <dbReference type="ARBA" id="ARBA00022989"/>
    </source>
</evidence>
<dbReference type="PANTHER" id="PTHR24026:SF126">
    <property type="entry name" value="PROTOCADHERIN FAT 4"/>
    <property type="match status" value="1"/>
</dbReference>